<keyword evidence="4" id="KW-0677">Repeat</keyword>
<keyword evidence="11" id="KW-0675">Receptor</keyword>
<evidence type="ECO:0000256" key="10">
    <source>
        <dbReference type="SAM" id="Phobius"/>
    </source>
</evidence>
<comment type="caution">
    <text evidence="8">Lacks conserved residue(s) required for the propagation of feature annotation.</text>
</comment>
<accession>A0ABQ9DEK0</accession>
<dbReference type="InterPro" id="IPR050685">
    <property type="entry name" value="LDLR"/>
</dbReference>
<evidence type="ECO:0000256" key="2">
    <source>
        <dbReference type="ARBA" id="ARBA00004308"/>
    </source>
</evidence>
<protein>
    <submittedName>
        <fullName evidence="11">Low-density lipoprotein receptor class A domain-containing protein 3</fullName>
    </submittedName>
</protein>
<feature type="disulfide bond" evidence="8">
    <location>
        <begin position="110"/>
        <end position="122"/>
    </location>
</feature>
<evidence type="ECO:0000313" key="12">
    <source>
        <dbReference type="Proteomes" id="UP001145742"/>
    </source>
</evidence>
<dbReference type="InterPro" id="IPR002172">
    <property type="entry name" value="LDrepeatLR_classA_rpt"/>
</dbReference>
<dbReference type="SMART" id="SM00192">
    <property type="entry name" value="LDLa"/>
    <property type="match status" value="3"/>
</dbReference>
<dbReference type="PROSITE" id="PS01209">
    <property type="entry name" value="LDLRA_1"/>
    <property type="match status" value="1"/>
</dbReference>
<dbReference type="InterPro" id="IPR036055">
    <property type="entry name" value="LDL_receptor-like_sf"/>
</dbReference>
<keyword evidence="3 10" id="KW-0812">Transmembrane</keyword>
<evidence type="ECO:0000256" key="4">
    <source>
        <dbReference type="ARBA" id="ARBA00022737"/>
    </source>
</evidence>
<sequence>MARVALVAGAKTDSQLLPGNNFTNECNIPGNFMCSNGRCIPGAWQCDGLPDCFDDSDEKECPKAKSKCGATFFPCASGIHCIIGRFRCNGFEDCPDGSDEENCTANPLLCSTARFHCKNGLCIDKSFVCDNQNNCQDNSDEESCESPQDPVAGGQHGDALMSREERRVQVLVPCRTGNGQGVLQWNYTSGNDEDNRMSIFGNVCHWDVASKAGSGQDYMTSENQLLYYPSITYAIIGSSVIFVLVVAFLALVLHHQRKRNNLMTLPVHRLQHPVLLSRLVVLDHPHHCSVTYNVNNGIQYMSSQAYHRPVDLDSPPSYSEAVLDQSRPPWFDLPPPPYCSESESPNQPDLPPYRSRTGSLASTDSPTPESPLDASDTCTGDIHGSTDGHRTLLERTVDRSDSLVNHIAEREV</sequence>
<keyword evidence="5 10" id="KW-1133">Transmembrane helix</keyword>
<dbReference type="PANTHER" id="PTHR24270:SF24">
    <property type="entry name" value="LOW-DENSITY LIPOPROTEIN RECEPTOR CLASS A DOMAIN-CONTAINING PROTEIN 3"/>
    <property type="match status" value="1"/>
</dbReference>
<dbReference type="PROSITE" id="PS50068">
    <property type="entry name" value="LDLRA_2"/>
    <property type="match status" value="3"/>
</dbReference>
<evidence type="ECO:0000313" key="11">
    <source>
        <dbReference type="EMBL" id="KAJ7416934.1"/>
    </source>
</evidence>
<evidence type="ECO:0000256" key="9">
    <source>
        <dbReference type="SAM" id="MobiDB-lite"/>
    </source>
</evidence>
<evidence type="ECO:0000256" key="5">
    <source>
        <dbReference type="ARBA" id="ARBA00022989"/>
    </source>
</evidence>
<keyword evidence="11" id="KW-0449">Lipoprotein</keyword>
<feature type="disulfide bond" evidence="8">
    <location>
        <begin position="117"/>
        <end position="135"/>
    </location>
</feature>
<dbReference type="SUPFAM" id="SSF57424">
    <property type="entry name" value="LDL receptor-like module"/>
    <property type="match status" value="3"/>
</dbReference>
<dbReference type="CDD" id="cd00112">
    <property type="entry name" value="LDLa"/>
    <property type="match status" value="3"/>
</dbReference>
<reference evidence="11" key="1">
    <citation type="submission" date="2019-10" db="EMBL/GenBank/DDBJ databases">
        <authorList>
            <person name="Soares A.E.R."/>
            <person name="Aleixo A."/>
            <person name="Schneider P."/>
            <person name="Miyaki C.Y."/>
            <person name="Schneider M.P."/>
            <person name="Mello C."/>
            <person name="Vasconcelos A.T.R."/>
        </authorList>
    </citation>
    <scope>NUCLEOTIDE SEQUENCE</scope>
    <source>
        <tissue evidence="11">Muscle</tissue>
    </source>
</reference>
<dbReference type="EMBL" id="WHWB01033789">
    <property type="protein sequence ID" value="KAJ7416934.1"/>
    <property type="molecule type" value="Genomic_DNA"/>
</dbReference>
<dbReference type="Proteomes" id="UP001145742">
    <property type="component" value="Unassembled WGS sequence"/>
</dbReference>
<feature type="region of interest" description="Disordered" evidence="9">
    <location>
        <begin position="333"/>
        <end position="392"/>
    </location>
</feature>
<feature type="disulfide bond" evidence="8">
    <location>
        <begin position="46"/>
        <end position="61"/>
    </location>
</feature>
<comment type="subcellular location">
    <subcellularLocation>
        <location evidence="2">Endomembrane system</location>
    </subcellularLocation>
    <subcellularLocation>
        <location evidence="1">Membrane</location>
        <topology evidence="1">Single-pass membrane protein</topology>
    </subcellularLocation>
</comment>
<dbReference type="PANTHER" id="PTHR24270">
    <property type="entry name" value="LOW-DENSITY LIPOPROTEIN RECEPTOR-RELATED"/>
    <property type="match status" value="1"/>
</dbReference>
<gene>
    <name evidence="11" type="primary">LDLRAD3</name>
    <name evidence="11" type="ORF">WISP_67760</name>
</gene>
<evidence type="ECO:0000256" key="8">
    <source>
        <dbReference type="PROSITE-ProRule" id="PRU00124"/>
    </source>
</evidence>
<feature type="disulfide bond" evidence="8">
    <location>
        <begin position="129"/>
        <end position="144"/>
    </location>
</feature>
<comment type="caution">
    <text evidence="11">The sequence shown here is derived from an EMBL/GenBank/DDBJ whole genome shotgun (WGS) entry which is preliminary data.</text>
</comment>
<keyword evidence="6 10" id="KW-0472">Membrane</keyword>
<keyword evidence="12" id="KW-1185">Reference proteome</keyword>
<evidence type="ECO:0000256" key="1">
    <source>
        <dbReference type="ARBA" id="ARBA00004167"/>
    </source>
</evidence>
<feature type="compositionally biased region" description="Polar residues" evidence="9">
    <location>
        <begin position="356"/>
        <end position="367"/>
    </location>
</feature>
<dbReference type="Pfam" id="PF00057">
    <property type="entry name" value="Ldl_recept_a"/>
    <property type="match status" value="3"/>
</dbReference>
<evidence type="ECO:0000256" key="6">
    <source>
        <dbReference type="ARBA" id="ARBA00023136"/>
    </source>
</evidence>
<dbReference type="InterPro" id="IPR023415">
    <property type="entry name" value="LDLR_class-A_CS"/>
</dbReference>
<dbReference type="PRINTS" id="PR00261">
    <property type="entry name" value="LDLRECEPTOR"/>
</dbReference>
<proteinExistence type="predicted"/>
<name>A0ABQ9DEK0_9PASS</name>
<feature type="transmembrane region" description="Helical" evidence="10">
    <location>
        <begin position="231"/>
        <end position="253"/>
    </location>
</feature>
<keyword evidence="7 8" id="KW-1015">Disulfide bond</keyword>
<feature type="disulfide bond" evidence="8">
    <location>
        <begin position="34"/>
        <end position="52"/>
    </location>
</feature>
<evidence type="ECO:0000256" key="7">
    <source>
        <dbReference type="ARBA" id="ARBA00023157"/>
    </source>
</evidence>
<dbReference type="Gene3D" id="4.10.400.10">
    <property type="entry name" value="Low-density Lipoprotein Receptor"/>
    <property type="match status" value="3"/>
</dbReference>
<feature type="disulfide bond" evidence="8">
    <location>
        <begin position="88"/>
        <end position="103"/>
    </location>
</feature>
<organism evidence="11 12">
    <name type="scientific">Willisornis vidua</name>
    <name type="common">Xingu scale-backed antbird</name>
    <dbReference type="NCBI Taxonomy" id="1566151"/>
    <lineage>
        <taxon>Eukaryota</taxon>
        <taxon>Metazoa</taxon>
        <taxon>Chordata</taxon>
        <taxon>Craniata</taxon>
        <taxon>Vertebrata</taxon>
        <taxon>Euteleostomi</taxon>
        <taxon>Archelosauria</taxon>
        <taxon>Archosauria</taxon>
        <taxon>Dinosauria</taxon>
        <taxon>Saurischia</taxon>
        <taxon>Theropoda</taxon>
        <taxon>Coelurosauria</taxon>
        <taxon>Aves</taxon>
        <taxon>Neognathae</taxon>
        <taxon>Neoaves</taxon>
        <taxon>Telluraves</taxon>
        <taxon>Australaves</taxon>
        <taxon>Passeriformes</taxon>
        <taxon>Thamnophilidae</taxon>
        <taxon>Willisornis</taxon>
    </lineage>
</organism>
<evidence type="ECO:0000256" key="3">
    <source>
        <dbReference type="ARBA" id="ARBA00022692"/>
    </source>
</evidence>